<evidence type="ECO:0000313" key="5">
    <source>
        <dbReference type="Proteomes" id="UP000094067"/>
    </source>
</evidence>
<dbReference type="Proteomes" id="UP000094067">
    <property type="component" value="Unassembled WGS sequence"/>
</dbReference>
<dbReference type="PROSITE" id="PS50977">
    <property type="entry name" value="HTH_TETR_2"/>
    <property type="match status" value="1"/>
</dbReference>
<evidence type="ECO:0000313" key="4">
    <source>
        <dbReference type="EMBL" id="ODM03441.1"/>
    </source>
</evidence>
<dbReference type="RefSeq" id="WP_069153901.1">
    <property type="nucleotide sequence ID" value="NZ_MCGH01000003.1"/>
</dbReference>
<proteinExistence type="predicted"/>
<name>A0A1E3A4X2_9FIRM</name>
<dbReference type="InterPro" id="IPR050624">
    <property type="entry name" value="HTH-type_Tx_Regulator"/>
</dbReference>
<organism evidence="4 5">
    <name type="scientific">Eisenbergiella tayi</name>
    <dbReference type="NCBI Taxonomy" id="1432052"/>
    <lineage>
        <taxon>Bacteria</taxon>
        <taxon>Bacillati</taxon>
        <taxon>Bacillota</taxon>
        <taxon>Clostridia</taxon>
        <taxon>Lachnospirales</taxon>
        <taxon>Lachnospiraceae</taxon>
        <taxon>Eisenbergiella</taxon>
    </lineage>
</organism>
<dbReference type="SUPFAM" id="SSF46689">
    <property type="entry name" value="Homeodomain-like"/>
    <property type="match status" value="1"/>
</dbReference>
<dbReference type="Pfam" id="PF00440">
    <property type="entry name" value="TetR_N"/>
    <property type="match status" value="1"/>
</dbReference>
<dbReference type="InterPro" id="IPR009057">
    <property type="entry name" value="Homeodomain-like_sf"/>
</dbReference>
<gene>
    <name evidence="4" type="ORF">BEI61_04237</name>
</gene>
<protein>
    <submittedName>
        <fullName evidence="4">Bacterial regulatory protein, tetR family</fullName>
    </submittedName>
</protein>
<dbReference type="GO" id="GO:0003677">
    <property type="term" value="F:DNA binding"/>
    <property type="evidence" value="ECO:0007669"/>
    <property type="project" value="UniProtKB-UniRule"/>
</dbReference>
<dbReference type="EMBL" id="MCGH01000003">
    <property type="protein sequence ID" value="ODM03441.1"/>
    <property type="molecule type" value="Genomic_DNA"/>
</dbReference>
<dbReference type="AlphaFoldDB" id="A0A1E3A4X2"/>
<evidence type="ECO:0000256" key="2">
    <source>
        <dbReference type="PROSITE-ProRule" id="PRU00335"/>
    </source>
</evidence>
<comment type="caution">
    <text evidence="4">The sequence shown here is derived from an EMBL/GenBank/DDBJ whole genome shotgun (WGS) entry which is preliminary data.</text>
</comment>
<evidence type="ECO:0000259" key="3">
    <source>
        <dbReference type="PROSITE" id="PS50977"/>
    </source>
</evidence>
<feature type="DNA-binding region" description="H-T-H motif" evidence="2">
    <location>
        <begin position="32"/>
        <end position="51"/>
    </location>
</feature>
<accession>A0A1E3A4X2</accession>
<reference evidence="4 5" key="1">
    <citation type="submission" date="2016-07" db="EMBL/GenBank/DDBJ databases">
        <title>Characterization of isolates of Eisenbergiella tayi derived from blood cultures, using whole genome sequencing.</title>
        <authorList>
            <person name="Burdz T."/>
            <person name="Wiebe D."/>
            <person name="Huynh C."/>
            <person name="Bernard K."/>
        </authorList>
    </citation>
    <scope>NUCLEOTIDE SEQUENCE [LARGE SCALE GENOMIC DNA]</scope>
    <source>
        <strain evidence="4 5">NML 110608</strain>
    </source>
</reference>
<evidence type="ECO:0000256" key="1">
    <source>
        <dbReference type="ARBA" id="ARBA00023125"/>
    </source>
</evidence>
<dbReference type="Gene3D" id="1.10.357.10">
    <property type="entry name" value="Tetracycline Repressor, domain 2"/>
    <property type="match status" value="1"/>
</dbReference>
<dbReference type="PANTHER" id="PTHR43479">
    <property type="entry name" value="ACREF/ENVCD OPERON REPRESSOR-RELATED"/>
    <property type="match status" value="1"/>
</dbReference>
<sequence length="189" mass="22663">MKIPVREQKQPRQYIVKALFELLEHKNYHDITISRLAQKANISRRTFYRCFQTKDDVMKYTSALLMDEFADTLLKNHAADLKGIAQSYFEFWEHFIDILLLLKKQHLLYFLEDDMPALVRDTAVKIKHIPPEYERITPSADLEKYKYLFHFRLAGFWRLTLIWCEENPRKTPEQMGILMEEIVYENGNS</sequence>
<feature type="domain" description="HTH tetR-type" evidence="3">
    <location>
        <begin position="9"/>
        <end position="69"/>
    </location>
</feature>
<dbReference type="PANTHER" id="PTHR43479:SF11">
    <property type="entry name" value="ACREF_ENVCD OPERON REPRESSOR-RELATED"/>
    <property type="match status" value="1"/>
</dbReference>
<keyword evidence="1 2" id="KW-0238">DNA-binding</keyword>
<dbReference type="InterPro" id="IPR001647">
    <property type="entry name" value="HTH_TetR"/>
</dbReference>